<sequence>MDDALKDHPEIIESIKSEEWIYSGTYSFIDLQASDFNLAIKKIRSFIENINAPTEYQLYGIALWSDVLEPLFPKDFRYNEN</sequence>
<protein>
    <submittedName>
        <fullName evidence="1">Uncharacterized protein</fullName>
    </submittedName>
</protein>
<evidence type="ECO:0000313" key="2">
    <source>
        <dbReference type="Proteomes" id="UP001548189"/>
    </source>
</evidence>
<keyword evidence="2" id="KW-1185">Reference proteome</keyword>
<evidence type="ECO:0000313" key="1">
    <source>
        <dbReference type="EMBL" id="MET1256920.1"/>
    </source>
</evidence>
<dbReference type="RefSeq" id="WP_353897500.1">
    <property type="nucleotide sequence ID" value="NZ_JBEVCJ010000030.1"/>
</dbReference>
<gene>
    <name evidence="1" type="ORF">ABVT43_17390</name>
</gene>
<proteinExistence type="predicted"/>
<comment type="caution">
    <text evidence="1">The sequence shown here is derived from an EMBL/GenBank/DDBJ whole genome shotgun (WGS) entry which is preliminary data.</text>
</comment>
<name>A0ABV2BYB1_9GAMM</name>
<organism evidence="1 2">
    <name type="scientific">Aliikangiella maris</name>
    <dbReference type="NCBI Taxonomy" id="3162458"/>
    <lineage>
        <taxon>Bacteria</taxon>
        <taxon>Pseudomonadati</taxon>
        <taxon>Pseudomonadota</taxon>
        <taxon>Gammaproteobacteria</taxon>
        <taxon>Oceanospirillales</taxon>
        <taxon>Pleioneaceae</taxon>
        <taxon>Aliikangiella</taxon>
    </lineage>
</organism>
<accession>A0ABV2BYB1</accession>
<dbReference type="EMBL" id="JBEVCJ010000030">
    <property type="protein sequence ID" value="MET1256920.1"/>
    <property type="molecule type" value="Genomic_DNA"/>
</dbReference>
<dbReference type="Proteomes" id="UP001548189">
    <property type="component" value="Unassembled WGS sequence"/>
</dbReference>
<reference evidence="1 2" key="1">
    <citation type="submission" date="2024-06" db="EMBL/GenBank/DDBJ databases">
        <authorList>
            <person name="Li F."/>
        </authorList>
    </citation>
    <scope>NUCLEOTIDE SEQUENCE [LARGE SCALE GENOMIC DNA]</scope>
    <source>
        <strain evidence="1 2">GXAS 311</strain>
    </source>
</reference>